<reference evidence="2 3" key="1">
    <citation type="journal article" date="2005" name="Int. J. Syst. Evol. Microbiol.">
        <title>Bacillus litoralis sp. nov., isolated from a tidal flat of the Yellow Sea in Korea.</title>
        <authorList>
            <person name="Yoon J.H."/>
            <person name="Oh T.K."/>
        </authorList>
    </citation>
    <scope>NUCLEOTIDE SEQUENCE [LARGE SCALE GENOMIC DNA]</scope>
    <source>
        <strain evidence="2 3">SW-211</strain>
    </source>
</reference>
<dbReference type="RefSeq" id="WP_146945574.1">
    <property type="nucleotide sequence ID" value="NZ_VOQF01000001.1"/>
</dbReference>
<organism evidence="2 3">
    <name type="scientific">Metabacillus litoralis</name>
    <dbReference type="NCBI Taxonomy" id="152268"/>
    <lineage>
        <taxon>Bacteria</taxon>
        <taxon>Bacillati</taxon>
        <taxon>Bacillota</taxon>
        <taxon>Bacilli</taxon>
        <taxon>Bacillales</taxon>
        <taxon>Bacillaceae</taxon>
        <taxon>Metabacillus</taxon>
    </lineage>
</organism>
<comment type="caution">
    <text evidence="2">The sequence shown here is derived from an EMBL/GenBank/DDBJ whole genome shotgun (WGS) entry which is preliminary data.</text>
</comment>
<dbReference type="OrthoDB" id="2314354at2"/>
<keyword evidence="1" id="KW-0472">Membrane</keyword>
<dbReference type="EMBL" id="VOQF01000001">
    <property type="protein sequence ID" value="TXC92715.1"/>
    <property type="molecule type" value="Genomic_DNA"/>
</dbReference>
<evidence type="ECO:0000313" key="2">
    <source>
        <dbReference type="EMBL" id="TXC92715.1"/>
    </source>
</evidence>
<proteinExistence type="predicted"/>
<feature type="transmembrane region" description="Helical" evidence="1">
    <location>
        <begin position="60"/>
        <end position="81"/>
    </location>
</feature>
<accession>A0A5C6W728</accession>
<gene>
    <name evidence="2" type="ORF">FS935_00450</name>
</gene>
<keyword evidence="3" id="KW-1185">Reference proteome</keyword>
<keyword evidence="1" id="KW-0812">Transmembrane</keyword>
<feature type="transmembrane region" description="Helical" evidence="1">
    <location>
        <begin position="87"/>
        <end position="108"/>
    </location>
</feature>
<evidence type="ECO:0000256" key="1">
    <source>
        <dbReference type="SAM" id="Phobius"/>
    </source>
</evidence>
<dbReference type="Proteomes" id="UP000321363">
    <property type="component" value="Unassembled WGS sequence"/>
</dbReference>
<name>A0A5C6W728_9BACI</name>
<sequence>MRIKSIEISNMFFNPLKTWAEKSTENWNMLVGSSLLLLVVGAILVYVYQRKLGKGDERTNQIYFKSALIMLCAIIFGDLIFPKEYMWQIFFLFKYSLAFLASGIYLAIRYKKDFSQFI</sequence>
<feature type="transmembrane region" description="Helical" evidence="1">
    <location>
        <begin position="27"/>
        <end position="48"/>
    </location>
</feature>
<evidence type="ECO:0000313" key="3">
    <source>
        <dbReference type="Proteomes" id="UP000321363"/>
    </source>
</evidence>
<keyword evidence="1" id="KW-1133">Transmembrane helix</keyword>
<dbReference type="AlphaFoldDB" id="A0A5C6W728"/>
<protein>
    <submittedName>
        <fullName evidence="2">DUF2178 domain-containing protein</fullName>
    </submittedName>
</protein>